<dbReference type="InterPro" id="IPR020806">
    <property type="entry name" value="PKS_PP-bd"/>
</dbReference>
<reference evidence="8 9" key="1">
    <citation type="submission" date="2022-10" db="EMBL/GenBank/DDBJ databases">
        <title>Chitinophaga nivalis PC15 sp. nov., isolated from Pyeongchang county, South Korea.</title>
        <authorList>
            <person name="Trinh H.N."/>
        </authorList>
    </citation>
    <scope>NUCLEOTIDE SEQUENCE [LARGE SCALE GENOMIC DNA]</scope>
    <source>
        <strain evidence="8 9">PC14</strain>
    </source>
</reference>
<dbReference type="PROSITE" id="PS00012">
    <property type="entry name" value="PHOSPHOPANTETHEINE"/>
    <property type="match status" value="1"/>
</dbReference>
<keyword evidence="9" id="KW-1185">Reference proteome</keyword>
<dbReference type="SMART" id="SM00823">
    <property type="entry name" value="PKS_PP"/>
    <property type="match status" value="1"/>
</dbReference>
<evidence type="ECO:0000256" key="2">
    <source>
        <dbReference type="ARBA" id="ARBA00022450"/>
    </source>
</evidence>
<dbReference type="InterPro" id="IPR000873">
    <property type="entry name" value="AMP-dep_synth/lig_dom"/>
</dbReference>
<dbReference type="CDD" id="cd05931">
    <property type="entry name" value="FAAL"/>
    <property type="match status" value="1"/>
</dbReference>
<accession>A0ABT3IJ05</accession>
<dbReference type="InterPro" id="IPR025110">
    <property type="entry name" value="AMP-bd_C"/>
</dbReference>
<dbReference type="InterPro" id="IPR036736">
    <property type="entry name" value="ACP-like_sf"/>
</dbReference>
<proteinExistence type="inferred from homology"/>
<dbReference type="PROSITE" id="PS50075">
    <property type="entry name" value="CARRIER"/>
    <property type="match status" value="1"/>
</dbReference>
<dbReference type="InterPro" id="IPR040097">
    <property type="entry name" value="FAAL/FAAC"/>
</dbReference>
<organism evidence="8 9">
    <name type="scientific">Chitinophaga nivalis</name>
    <dbReference type="NCBI Taxonomy" id="2991709"/>
    <lineage>
        <taxon>Bacteria</taxon>
        <taxon>Pseudomonadati</taxon>
        <taxon>Bacteroidota</taxon>
        <taxon>Chitinophagia</taxon>
        <taxon>Chitinophagales</taxon>
        <taxon>Chitinophagaceae</taxon>
        <taxon>Chitinophaga</taxon>
    </lineage>
</organism>
<dbReference type="Pfam" id="PF00501">
    <property type="entry name" value="AMP-binding"/>
    <property type="match status" value="1"/>
</dbReference>
<dbReference type="PROSITE" id="PS00455">
    <property type="entry name" value="AMP_BINDING"/>
    <property type="match status" value="1"/>
</dbReference>
<evidence type="ECO:0000256" key="3">
    <source>
        <dbReference type="ARBA" id="ARBA00022553"/>
    </source>
</evidence>
<keyword evidence="2" id="KW-0596">Phosphopantetheine</keyword>
<evidence type="ECO:0000256" key="5">
    <source>
        <dbReference type="ARBA" id="ARBA00022832"/>
    </source>
</evidence>
<protein>
    <submittedName>
        <fullName evidence="8">AMP-binding protein</fullName>
    </submittedName>
</protein>
<comment type="similarity">
    <text evidence="1">Belongs to the ATP-dependent AMP-binding enzyme family.</text>
</comment>
<sequence length="676" mass="73407">MERASKISSYLQRGAHLFPQKTAYCYLEDGDQQEVRCTYADLYTQVQTLAAQLREQGLTGHPAMLLYPEGMAFIIAFLACQEAGVIAVPMFPPRGNRHMERLYHILTDAGTHIILCAGSIAGKIRSGLEAAGPGAPLHIIVTDDPAVTAPVTALLSPAPEQDIAFIQYTSGSTGAPKGVVISHANLLHNELLLTATFGADADSVICSWLPFYHDMGLIGNILHSIYVGGTCILMSPFHFMQQPLRWLKAIDKYQVTHSGGPNFSFDICVDKIAAEEVARLNLSSWKVAYNGAEPVKKTTMDRFAAWFAPAGFDSAVFFPCYGLAEATLLVSGVKTVPEVRTVGVDRAALNAGFFRPAATTDQQTIFLVSSGKVAPGMQVKILPPENGGEDQIGEIAIAGTSVSRGYWSEQHDLAAPAENSYRRTGDLGFLYEGQLFVTGRKKEILIIRGKNYYPYDIENACSAAHPAIEKNAVAAIAVPVGEEEQLILIAEVKRTLIREIDPEVVARALMQAVIEETGLSPYDVVLVGPLSIPRTSSGKLQRNKCSILYRENGFNTVATIRTAGTPAATAAVISPELISQVRTEKDPVLILQYLELLFRYRLQHTEANLRPADELTAVGVDSLRAMELVNTINKDLGIHLDASRIFQANTIGGLITIIETTLWISDAKPSGQEILL</sequence>
<keyword evidence="3" id="KW-0597">Phosphoprotein</keyword>
<dbReference type="Pfam" id="PF00550">
    <property type="entry name" value="PP-binding"/>
    <property type="match status" value="1"/>
</dbReference>
<evidence type="ECO:0000313" key="9">
    <source>
        <dbReference type="Proteomes" id="UP001207742"/>
    </source>
</evidence>
<feature type="domain" description="Carrier" evidence="7">
    <location>
        <begin position="588"/>
        <end position="662"/>
    </location>
</feature>
<dbReference type="InterPro" id="IPR020845">
    <property type="entry name" value="AMP-binding_CS"/>
</dbReference>
<dbReference type="Gene3D" id="3.40.50.12780">
    <property type="entry name" value="N-terminal domain of ligase-like"/>
    <property type="match status" value="1"/>
</dbReference>
<dbReference type="InterPro" id="IPR042099">
    <property type="entry name" value="ANL_N_sf"/>
</dbReference>
<gene>
    <name evidence="8" type="ORF">OL497_08655</name>
</gene>
<evidence type="ECO:0000256" key="6">
    <source>
        <dbReference type="ARBA" id="ARBA00023098"/>
    </source>
</evidence>
<dbReference type="Gene3D" id="1.10.1200.10">
    <property type="entry name" value="ACP-like"/>
    <property type="match status" value="1"/>
</dbReference>
<dbReference type="Proteomes" id="UP001207742">
    <property type="component" value="Unassembled WGS sequence"/>
</dbReference>
<dbReference type="Pfam" id="PF23024">
    <property type="entry name" value="AMP-dom_DIP2-like"/>
    <property type="match status" value="1"/>
</dbReference>
<dbReference type="PANTHER" id="PTHR22754:SF32">
    <property type="entry name" value="DISCO-INTERACTING PROTEIN 2"/>
    <property type="match status" value="1"/>
</dbReference>
<evidence type="ECO:0000256" key="4">
    <source>
        <dbReference type="ARBA" id="ARBA00022598"/>
    </source>
</evidence>
<dbReference type="InterPro" id="IPR045851">
    <property type="entry name" value="AMP-bd_C_sf"/>
</dbReference>
<dbReference type="SUPFAM" id="SSF56801">
    <property type="entry name" value="Acetyl-CoA synthetase-like"/>
    <property type="match status" value="1"/>
</dbReference>
<dbReference type="PANTHER" id="PTHR22754">
    <property type="entry name" value="DISCO-INTERACTING PROTEIN 2 DIP2 -RELATED"/>
    <property type="match status" value="1"/>
</dbReference>
<comment type="caution">
    <text evidence="8">The sequence shown here is derived from an EMBL/GenBank/DDBJ whole genome shotgun (WGS) entry which is preliminary data.</text>
</comment>
<dbReference type="InterPro" id="IPR006162">
    <property type="entry name" value="Ppantetheine_attach_site"/>
</dbReference>
<keyword evidence="4" id="KW-0436">Ligase</keyword>
<dbReference type="Gene3D" id="3.30.300.30">
    <property type="match status" value="1"/>
</dbReference>
<dbReference type="SUPFAM" id="SSF47336">
    <property type="entry name" value="ACP-like"/>
    <property type="match status" value="1"/>
</dbReference>
<name>A0ABT3IJ05_9BACT</name>
<evidence type="ECO:0000313" key="8">
    <source>
        <dbReference type="EMBL" id="MCW3483960.1"/>
    </source>
</evidence>
<keyword evidence="6" id="KW-0443">Lipid metabolism</keyword>
<dbReference type="InterPro" id="IPR009081">
    <property type="entry name" value="PP-bd_ACP"/>
</dbReference>
<evidence type="ECO:0000259" key="7">
    <source>
        <dbReference type="PROSITE" id="PS50075"/>
    </source>
</evidence>
<keyword evidence="5" id="KW-0276">Fatty acid metabolism</keyword>
<dbReference type="RefSeq" id="WP_264729479.1">
    <property type="nucleotide sequence ID" value="NZ_JAPDNR010000001.1"/>
</dbReference>
<evidence type="ECO:0000256" key="1">
    <source>
        <dbReference type="ARBA" id="ARBA00006432"/>
    </source>
</evidence>
<dbReference type="EMBL" id="JAPDNS010000001">
    <property type="protein sequence ID" value="MCW3483960.1"/>
    <property type="molecule type" value="Genomic_DNA"/>
</dbReference>